<gene>
    <name evidence="2" type="ORF">GCM10011511_49630</name>
</gene>
<comment type="caution">
    <text evidence="2">The sequence shown here is derived from an EMBL/GenBank/DDBJ whole genome shotgun (WGS) entry which is preliminary data.</text>
</comment>
<name>A0A8J2UHW2_9BACT</name>
<dbReference type="EMBL" id="BMJC01000005">
    <property type="protein sequence ID" value="GGB19927.1"/>
    <property type="molecule type" value="Genomic_DNA"/>
</dbReference>
<organism evidence="2 3">
    <name type="scientific">Puia dinghuensis</name>
    <dbReference type="NCBI Taxonomy" id="1792502"/>
    <lineage>
        <taxon>Bacteria</taxon>
        <taxon>Pseudomonadati</taxon>
        <taxon>Bacteroidota</taxon>
        <taxon>Chitinophagia</taxon>
        <taxon>Chitinophagales</taxon>
        <taxon>Chitinophagaceae</taxon>
        <taxon>Puia</taxon>
    </lineage>
</organism>
<reference evidence="2" key="1">
    <citation type="journal article" date="2014" name="Int. J. Syst. Evol. Microbiol.">
        <title>Complete genome sequence of Corynebacterium casei LMG S-19264T (=DSM 44701T), isolated from a smear-ripened cheese.</title>
        <authorList>
            <consortium name="US DOE Joint Genome Institute (JGI-PGF)"/>
            <person name="Walter F."/>
            <person name="Albersmeier A."/>
            <person name="Kalinowski J."/>
            <person name="Ruckert C."/>
        </authorList>
    </citation>
    <scope>NUCLEOTIDE SEQUENCE</scope>
    <source>
        <strain evidence="2">CGMCC 1.15448</strain>
    </source>
</reference>
<dbReference type="Proteomes" id="UP000607559">
    <property type="component" value="Unassembled WGS sequence"/>
</dbReference>
<dbReference type="InterPro" id="IPR024534">
    <property type="entry name" value="JetD_C"/>
</dbReference>
<evidence type="ECO:0000313" key="3">
    <source>
        <dbReference type="Proteomes" id="UP000607559"/>
    </source>
</evidence>
<accession>A0A8J2UHW2</accession>
<evidence type="ECO:0000259" key="1">
    <source>
        <dbReference type="Pfam" id="PF09983"/>
    </source>
</evidence>
<feature type="domain" description="Wadjet protein JetD C-terminal" evidence="1">
    <location>
        <begin position="146"/>
        <end position="297"/>
    </location>
</feature>
<protein>
    <recommendedName>
        <fullName evidence="1">Wadjet protein JetD C-terminal domain-containing protein</fullName>
    </recommendedName>
</protein>
<keyword evidence="3" id="KW-1185">Reference proteome</keyword>
<dbReference type="AlphaFoldDB" id="A0A8J2UHW2"/>
<sequence>MNNKKLEWRHLRGLHELYADGRTTLKIFDNAFIRSVQKDLRLIGYKTGSERIIVAKAGYKAYYEQYFQASFETYRQFIDENQLDWDGRQSFDEYDLQTFQFIVANKKDIETRLTTIRHFSSVFFKEKGSKYLEMHPGVTRIVYKLLEINAFPDQDPKNHQWRFVVDHLNPEVIVLCENLANLKRPLVAQRNRLELWYVGGNNIGIVEQISREKLFVPVYYSCDWDLAGLQIYTRLRNILARKGCSLYLLEPVDKSAMMDTRSPNHSSEWRQDEPYSGLDTTQFTSKQLSLIKELIEKRKWIEEESQDLIKALAYLDIPKI</sequence>
<dbReference type="Pfam" id="PF09983">
    <property type="entry name" value="JetD_C"/>
    <property type="match status" value="1"/>
</dbReference>
<proteinExistence type="predicted"/>
<dbReference type="RefSeq" id="WP_188936850.1">
    <property type="nucleotide sequence ID" value="NZ_BMJC01000005.1"/>
</dbReference>
<evidence type="ECO:0000313" key="2">
    <source>
        <dbReference type="EMBL" id="GGB19927.1"/>
    </source>
</evidence>
<reference evidence="2" key="2">
    <citation type="submission" date="2020-09" db="EMBL/GenBank/DDBJ databases">
        <authorList>
            <person name="Sun Q."/>
            <person name="Zhou Y."/>
        </authorList>
    </citation>
    <scope>NUCLEOTIDE SEQUENCE</scope>
    <source>
        <strain evidence="2">CGMCC 1.15448</strain>
    </source>
</reference>